<proteinExistence type="predicted"/>
<evidence type="ECO:0000313" key="3">
    <source>
        <dbReference type="Proteomes" id="UP000708208"/>
    </source>
</evidence>
<feature type="compositionally biased region" description="Low complexity" evidence="1">
    <location>
        <begin position="25"/>
        <end position="40"/>
    </location>
</feature>
<dbReference type="EMBL" id="CAJVCH010570171">
    <property type="protein sequence ID" value="CAG7834241.1"/>
    <property type="molecule type" value="Genomic_DNA"/>
</dbReference>
<protein>
    <submittedName>
        <fullName evidence="2">Uncharacterized protein</fullName>
    </submittedName>
</protein>
<accession>A0A8J2Q572</accession>
<name>A0A8J2Q572_9HEXA</name>
<evidence type="ECO:0000256" key="1">
    <source>
        <dbReference type="SAM" id="MobiDB-lite"/>
    </source>
</evidence>
<feature type="compositionally biased region" description="Polar residues" evidence="1">
    <location>
        <begin position="1"/>
        <end position="16"/>
    </location>
</feature>
<feature type="non-terminal residue" evidence="2">
    <location>
        <position position="1"/>
    </location>
</feature>
<dbReference type="AlphaFoldDB" id="A0A8J2Q572"/>
<reference evidence="2" key="1">
    <citation type="submission" date="2021-06" db="EMBL/GenBank/DDBJ databases">
        <authorList>
            <person name="Hodson N. C."/>
            <person name="Mongue J. A."/>
            <person name="Jaron S. K."/>
        </authorList>
    </citation>
    <scope>NUCLEOTIDE SEQUENCE</scope>
</reference>
<feature type="region of interest" description="Disordered" evidence="1">
    <location>
        <begin position="1"/>
        <end position="61"/>
    </location>
</feature>
<organism evidence="2 3">
    <name type="scientific">Allacma fusca</name>
    <dbReference type="NCBI Taxonomy" id="39272"/>
    <lineage>
        <taxon>Eukaryota</taxon>
        <taxon>Metazoa</taxon>
        <taxon>Ecdysozoa</taxon>
        <taxon>Arthropoda</taxon>
        <taxon>Hexapoda</taxon>
        <taxon>Collembola</taxon>
        <taxon>Symphypleona</taxon>
        <taxon>Sminthuridae</taxon>
        <taxon>Allacma</taxon>
    </lineage>
</organism>
<gene>
    <name evidence="2" type="ORF">AFUS01_LOCUS43768</name>
</gene>
<dbReference type="Proteomes" id="UP000708208">
    <property type="component" value="Unassembled WGS sequence"/>
</dbReference>
<sequence length="226" mass="25334">MSPIFNPQQPISNSSPDLIEDFEEVSSSSSTDQEEPSTSTALTTMSNNIVNGTDTENSKGHLSDDEIISEVLRKIQASGVSGQMSRSIPSHLDDDTVADGADATRGTSFVKRHFRPNNLKLVLKAPWKSLKNLRLDKLARWKNQYDLSEAPMNSNSNRYFESLFGGQESNNKPLRRLGFGRLTHWKNHYDLSEALEDFESSHFSGATYKFLEIRSMPDQRVVDSSS</sequence>
<comment type="caution">
    <text evidence="2">The sequence shown here is derived from an EMBL/GenBank/DDBJ whole genome shotgun (WGS) entry which is preliminary data.</text>
</comment>
<evidence type="ECO:0000313" key="2">
    <source>
        <dbReference type="EMBL" id="CAG7834241.1"/>
    </source>
</evidence>
<feature type="compositionally biased region" description="Polar residues" evidence="1">
    <location>
        <begin position="41"/>
        <end position="55"/>
    </location>
</feature>
<keyword evidence="3" id="KW-1185">Reference proteome</keyword>